<feature type="domain" description="B12-binding" evidence="9">
    <location>
        <begin position="1"/>
        <end position="134"/>
    </location>
</feature>
<dbReference type="Pfam" id="PF04055">
    <property type="entry name" value="Radical_SAM"/>
    <property type="match status" value="1"/>
</dbReference>
<dbReference type="EMBL" id="QUMQ01000001">
    <property type="protein sequence ID" value="REG00465.1"/>
    <property type="molecule type" value="Genomic_DNA"/>
</dbReference>
<dbReference type="Gene3D" id="3.40.50.280">
    <property type="entry name" value="Cobalamin-binding domain"/>
    <property type="match status" value="1"/>
</dbReference>
<dbReference type="InterPro" id="IPR051198">
    <property type="entry name" value="BchE-like"/>
</dbReference>
<dbReference type="CDD" id="cd02068">
    <property type="entry name" value="radical_SAM_B12_BD"/>
    <property type="match status" value="1"/>
</dbReference>
<feature type="region of interest" description="Disordered" evidence="8">
    <location>
        <begin position="478"/>
        <end position="511"/>
    </location>
</feature>
<dbReference type="SFLD" id="SFLDS00029">
    <property type="entry name" value="Radical_SAM"/>
    <property type="match status" value="1"/>
</dbReference>
<dbReference type="SMART" id="SM00729">
    <property type="entry name" value="Elp3"/>
    <property type="match status" value="1"/>
</dbReference>
<organism evidence="11 12">
    <name type="scientific">Asanoa ferruginea</name>
    <dbReference type="NCBI Taxonomy" id="53367"/>
    <lineage>
        <taxon>Bacteria</taxon>
        <taxon>Bacillati</taxon>
        <taxon>Actinomycetota</taxon>
        <taxon>Actinomycetes</taxon>
        <taxon>Micromonosporales</taxon>
        <taxon>Micromonosporaceae</taxon>
        <taxon>Asanoa</taxon>
    </lineage>
</organism>
<protein>
    <submittedName>
        <fullName evidence="11">Radical SAM superfamily enzyme YgiQ (UPF0313 family)</fullName>
    </submittedName>
</protein>
<dbReference type="SFLD" id="SFLDG01082">
    <property type="entry name" value="B12-binding_domain_containing"/>
    <property type="match status" value="1"/>
</dbReference>
<evidence type="ECO:0000256" key="6">
    <source>
        <dbReference type="ARBA" id="ARBA00023004"/>
    </source>
</evidence>
<keyword evidence="3" id="KW-0808">Transferase</keyword>
<evidence type="ECO:0000313" key="11">
    <source>
        <dbReference type="EMBL" id="REG00465.1"/>
    </source>
</evidence>
<keyword evidence="6" id="KW-0408">Iron</keyword>
<dbReference type="Gene3D" id="3.80.30.20">
    <property type="entry name" value="tm_1862 like domain"/>
    <property type="match status" value="1"/>
</dbReference>
<evidence type="ECO:0000256" key="8">
    <source>
        <dbReference type="SAM" id="MobiDB-lite"/>
    </source>
</evidence>
<feature type="compositionally biased region" description="Basic and acidic residues" evidence="8">
    <location>
        <begin position="478"/>
        <end position="490"/>
    </location>
</feature>
<dbReference type="PANTHER" id="PTHR43409:SF7">
    <property type="entry name" value="BLL1977 PROTEIN"/>
    <property type="match status" value="1"/>
</dbReference>
<keyword evidence="5" id="KW-0479">Metal-binding</keyword>
<dbReference type="GO" id="GO:0046872">
    <property type="term" value="F:metal ion binding"/>
    <property type="evidence" value="ECO:0007669"/>
    <property type="project" value="UniProtKB-KW"/>
</dbReference>
<proteinExistence type="predicted"/>
<dbReference type="CDD" id="cd01335">
    <property type="entry name" value="Radical_SAM"/>
    <property type="match status" value="1"/>
</dbReference>
<dbReference type="RefSeq" id="WP_239097411.1">
    <property type="nucleotide sequence ID" value="NZ_BONB01000042.1"/>
</dbReference>
<evidence type="ECO:0000256" key="2">
    <source>
        <dbReference type="ARBA" id="ARBA00022603"/>
    </source>
</evidence>
<dbReference type="InterPro" id="IPR023404">
    <property type="entry name" value="rSAM_horseshoe"/>
</dbReference>
<keyword evidence="12" id="KW-1185">Reference proteome</keyword>
<evidence type="ECO:0000256" key="3">
    <source>
        <dbReference type="ARBA" id="ARBA00022679"/>
    </source>
</evidence>
<dbReference type="PROSITE" id="PS51918">
    <property type="entry name" value="RADICAL_SAM"/>
    <property type="match status" value="1"/>
</dbReference>
<accession>A0A3D9ZV10</accession>
<dbReference type="Pfam" id="PF02310">
    <property type="entry name" value="B12-binding"/>
    <property type="match status" value="1"/>
</dbReference>
<dbReference type="PROSITE" id="PS51332">
    <property type="entry name" value="B12_BINDING"/>
    <property type="match status" value="1"/>
</dbReference>
<evidence type="ECO:0000259" key="10">
    <source>
        <dbReference type="PROSITE" id="PS51918"/>
    </source>
</evidence>
<evidence type="ECO:0000259" key="9">
    <source>
        <dbReference type="PROSITE" id="PS51332"/>
    </source>
</evidence>
<evidence type="ECO:0000256" key="5">
    <source>
        <dbReference type="ARBA" id="ARBA00022723"/>
    </source>
</evidence>
<keyword evidence="7" id="KW-0411">Iron-sulfur</keyword>
<dbReference type="PANTHER" id="PTHR43409">
    <property type="entry name" value="ANAEROBIC MAGNESIUM-PROTOPORPHYRIN IX MONOMETHYL ESTER CYCLASE-RELATED"/>
    <property type="match status" value="1"/>
</dbReference>
<comment type="cofactor">
    <cofactor evidence="1">
        <name>[4Fe-4S] cluster</name>
        <dbReference type="ChEBI" id="CHEBI:49883"/>
    </cofactor>
</comment>
<dbReference type="InterPro" id="IPR007197">
    <property type="entry name" value="rSAM"/>
</dbReference>
<dbReference type="InterPro" id="IPR006158">
    <property type="entry name" value="Cobalamin-bd"/>
</dbReference>
<dbReference type="GO" id="GO:0031419">
    <property type="term" value="F:cobalamin binding"/>
    <property type="evidence" value="ECO:0007669"/>
    <property type="project" value="InterPro"/>
</dbReference>
<reference evidence="11 12" key="1">
    <citation type="submission" date="2018-08" db="EMBL/GenBank/DDBJ databases">
        <title>Sequencing the genomes of 1000 actinobacteria strains.</title>
        <authorList>
            <person name="Klenk H.-P."/>
        </authorList>
    </citation>
    <scope>NUCLEOTIDE SEQUENCE [LARGE SCALE GENOMIC DNA]</scope>
    <source>
        <strain evidence="11 12">DSM 44099</strain>
    </source>
</reference>
<evidence type="ECO:0000313" key="12">
    <source>
        <dbReference type="Proteomes" id="UP000256913"/>
    </source>
</evidence>
<dbReference type="Proteomes" id="UP000256913">
    <property type="component" value="Unassembled WGS sequence"/>
</dbReference>
<dbReference type="SUPFAM" id="SSF102114">
    <property type="entry name" value="Radical SAM enzymes"/>
    <property type="match status" value="1"/>
</dbReference>
<evidence type="ECO:0000256" key="7">
    <source>
        <dbReference type="ARBA" id="ARBA00023014"/>
    </source>
</evidence>
<dbReference type="InterPro" id="IPR006638">
    <property type="entry name" value="Elp3/MiaA/NifB-like_rSAM"/>
</dbReference>
<dbReference type="GO" id="GO:0051539">
    <property type="term" value="F:4 iron, 4 sulfur cluster binding"/>
    <property type="evidence" value="ECO:0007669"/>
    <property type="project" value="UniProtKB-KW"/>
</dbReference>
<dbReference type="GO" id="GO:0003824">
    <property type="term" value="F:catalytic activity"/>
    <property type="evidence" value="ECO:0007669"/>
    <property type="project" value="InterPro"/>
</dbReference>
<gene>
    <name evidence="11" type="ORF">DFJ67_6519</name>
</gene>
<name>A0A3D9ZV10_9ACTN</name>
<evidence type="ECO:0000256" key="4">
    <source>
        <dbReference type="ARBA" id="ARBA00022691"/>
    </source>
</evidence>
<feature type="domain" description="Radical SAM core" evidence="10">
    <location>
        <begin position="157"/>
        <end position="375"/>
    </location>
</feature>
<comment type="caution">
    <text evidence="11">The sequence shown here is derived from an EMBL/GenBank/DDBJ whole genome shotgun (WGS) entry which is preliminary data.</text>
</comment>
<dbReference type="AlphaFoldDB" id="A0A3D9ZV10"/>
<keyword evidence="2" id="KW-0489">Methyltransferase</keyword>
<sequence length="511" mass="57342">MRVTMILPALTEATGPLFRPVKYALFPPLGLATLAGYLRPDDEVRIWDEHVERLRVDDDRPDLVVIQPYITSARRSYELADGYRARGVHVAMGGLHVTSLPEEAAAHADTVFVGPGEDTWPVFLDEFRRGEARKRYDSTTRTLTGLPPVRRDLIQRHRYLVPNSIVVSRGCPHHCDFCYKDAFFEGGKSFYTQTVDAALAEIDRLPGRHVYFLDDHLLGNRRFAEALFAGMEGTGRVWQAAGTVDSVLAPGLLEKAVAAGLRSLFVGFETINSDNLRTQKKRQNIGRDYAAVVRRLRDQGVMVNASFVFGMDGDTPDVFDRTVEWAVQQGIETATFHIMTPYPGTGLYRRMAAADRIVHADWDLYDTRHVVYRPVGMTPRQLEDGYWRAYREFYRWGAIWRGASTKEQRRDRWRHLAYAGGWKKFEPVWDMLIRTGGVTRALPLLESALASFGGRRSITADRSAGERSAVHFGRPVVDAERPDLAGDPGDRQVGGDAGAAAQLHRAVGDPV</sequence>
<dbReference type="InterPro" id="IPR034466">
    <property type="entry name" value="Methyltransferase_Class_B"/>
</dbReference>
<evidence type="ECO:0000256" key="1">
    <source>
        <dbReference type="ARBA" id="ARBA00001966"/>
    </source>
</evidence>
<keyword evidence="4" id="KW-0949">S-adenosyl-L-methionine</keyword>
<dbReference type="GO" id="GO:0005829">
    <property type="term" value="C:cytosol"/>
    <property type="evidence" value="ECO:0007669"/>
    <property type="project" value="TreeGrafter"/>
</dbReference>
<dbReference type="SFLD" id="SFLDG01123">
    <property type="entry name" value="methyltransferase_(Class_B)"/>
    <property type="match status" value="1"/>
</dbReference>
<dbReference type="InterPro" id="IPR058240">
    <property type="entry name" value="rSAM_sf"/>
</dbReference>